<name>A0A9N9Q3Q0_9HELO</name>
<feature type="transmembrane region" description="Helical" evidence="1">
    <location>
        <begin position="344"/>
        <end position="369"/>
    </location>
</feature>
<keyword evidence="3" id="KW-1185">Reference proteome</keyword>
<dbReference type="PANTHER" id="PTHR37577:SF1">
    <property type="entry name" value="INTEGRAL MEMBRANE PROTEIN"/>
    <property type="match status" value="1"/>
</dbReference>
<dbReference type="AlphaFoldDB" id="A0A9N9Q3Q0"/>
<feature type="transmembrane region" description="Helical" evidence="1">
    <location>
        <begin position="57"/>
        <end position="78"/>
    </location>
</feature>
<dbReference type="EMBL" id="CAJVRM010000265">
    <property type="protein sequence ID" value="CAG8978555.1"/>
    <property type="molecule type" value="Genomic_DNA"/>
</dbReference>
<dbReference type="InterPro" id="IPR053018">
    <property type="entry name" value="Elsinochrome_Biosynth-Asso"/>
</dbReference>
<accession>A0A9N9Q3Q0</accession>
<feature type="transmembrane region" description="Helical" evidence="1">
    <location>
        <begin position="409"/>
        <end position="428"/>
    </location>
</feature>
<evidence type="ECO:0000313" key="2">
    <source>
        <dbReference type="EMBL" id="CAG8978555.1"/>
    </source>
</evidence>
<keyword evidence="1" id="KW-0472">Membrane</keyword>
<organism evidence="2 3">
    <name type="scientific">Hymenoscyphus albidus</name>
    <dbReference type="NCBI Taxonomy" id="595503"/>
    <lineage>
        <taxon>Eukaryota</taxon>
        <taxon>Fungi</taxon>
        <taxon>Dikarya</taxon>
        <taxon>Ascomycota</taxon>
        <taxon>Pezizomycotina</taxon>
        <taxon>Leotiomycetes</taxon>
        <taxon>Helotiales</taxon>
        <taxon>Helotiaceae</taxon>
        <taxon>Hymenoscyphus</taxon>
    </lineage>
</organism>
<keyword evidence="1" id="KW-0812">Transmembrane</keyword>
<dbReference type="PANTHER" id="PTHR37577">
    <property type="entry name" value="INTEGRAL MEMBRANE PROTEIN"/>
    <property type="match status" value="1"/>
</dbReference>
<dbReference type="Proteomes" id="UP000701801">
    <property type="component" value="Unassembled WGS sequence"/>
</dbReference>
<gene>
    <name evidence="2" type="ORF">HYALB_00012429</name>
</gene>
<feature type="transmembrane region" description="Helical" evidence="1">
    <location>
        <begin position="251"/>
        <end position="269"/>
    </location>
</feature>
<feature type="transmembrane region" description="Helical" evidence="1">
    <location>
        <begin position="135"/>
        <end position="159"/>
    </location>
</feature>
<proteinExistence type="predicted"/>
<evidence type="ECO:0000313" key="3">
    <source>
        <dbReference type="Proteomes" id="UP000701801"/>
    </source>
</evidence>
<dbReference type="OrthoDB" id="5427664at2759"/>
<comment type="caution">
    <text evidence="2">The sequence shown here is derived from an EMBL/GenBank/DDBJ whole genome shotgun (WGS) entry which is preliminary data.</text>
</comment>
<sequence length="449" mass="51568">MTVCAFSTRRRDWRFNDCAWELPNNTVIYYNFTNPSQQNCDCVCPFEGDSDIAGPGIIIGFVATAWITCLVATIDVYCRLSKSFMERISKDGVEGSEELFQKQVERFKYFNPRLASFILGFFRRRNSRLIYMAKASLDILCDIQIVTSIAISLSAFVQIETMTFYHQQFVLSYCFLTLTSFFAGRTGHVEGDGSNSWYYWTRMVAQFIAVSLFAIFQVIVIPRQAETSGWNPVESGSCYISNDESAYNQQYMWMIGSFFYAGYLLLEILSGLTHVIGGKPGGQTWLETISTTIKGRDERFQERYRTWRFWLLNQIDTPKVCLDAHHQGPSQQVIIRRFPTAIDYLLQAIFYLPLWIWWAIHQFLALWAWGDSESTILVAAYVGFAAWDTYDILDAKISNAHLVEDESTWGFGQVLPVVLLLLVLLNIFDVVDSRLLRFPYLSGKATDCL</sequence>
<keyword evidence="1" id="KW-1133">Transmembrane helix</keyword>
<reference evidence="2" key="1">
    <citation type="submission" date="2021-07" db="EMBL/GenBank/DDBJ databases">
        <authorList>
            <person name="Durling M."/>
        </authorList>
    </citation>
    <scope>NUCLEOTIDE SEQUENCE</scope>
</reference>
<evidence type="ECO:0000256" key="1">
    <source>
        <dbReference type="SAM" id="Phobius"/>
    </source>
</evidence>
<feature type="transmembrane region" description="Helical" evidence="1">
    <location>
        <begin position="204"/>
        <end position="222"/>
    </location>
</feature>
<protein>
    <submittedName>
        <fullName evidence="2">Uncharacterized protein</fullName>
    </submittedName>
</protein>
<feature type="transmembrane region" description="Helical" evidence="1">
    <location>
        <begin position="165"/>
        <end position="183"/>
    </location>
</feature>